<accession>A0ABR2ZEA2</accession>
<gene>
    <name evidence="3" type="primary">CWC26</name>
    <name evidence="3" type="ORF">AAF712_013566</name>
</gene>
<dbReference type="EMBL" id="JBBXMP010000213">
    <property type="protein sequence ID" value="KAL0059663.1"/>
    <property type="molecule type" value="Genomic_DNA"/>
</dbReference>
<dbReference type="Proteomes" id="UP001437256">
    <property type="component" value="Unassembled WGS sequence"/>
</dbReference>
<feature type="compositionally biased region" description="Basic and acidic residues" evidence="2">
    <location>
        <begin position="199"/>
        <end position="236"/>
    </location>
</feature>
<comment type="similarity">
    <text evidence="1">Belongs to the CWC26 family.</text>
</comment>
<evidence type="ECO:0000313" key="3">
    <source>
        <dbReference type="EMBL" id="KAL0059663.1"/>
    </source>
</evidence>
<protein>
    <submittedName>
        <fullName evidence="3">Pre-mRNA-splicing factor cwc26</fullName>
    </submittedName>
</protein>
<evidence type="ECO:0000256" key="1">
    <source>
        <dbReference type="ARBA" id="ARBA00011069"/>
    </source>
</evidence>
<feature type="region of interest" description="Disordered" evidence="2">
    <location>
        <begin position="167"/>
        <end position="273"/>
    </location>
</feature>
<dbReference type="PANTHER" id="PTHR31809">
    <property type="entry name" value="BUD13 HOMOLOG"/>
    <property type="match status" value="1"/>
</dbReference>
<name>A0ABR2ZEA2_9AGAR</name>
<organism evidence="3 4">
    <name type="scientific">Marasmius tenuissimus</name>
    <dbReference type="NCBI Taxonomy" id="585030"/>
    <lineage>
        <taxon>Eukaryota</taxon>
        <taxon>Fungi</taxon>
        <taxon>Dikarya</taxon>
        <taxon>Basidiomycota</taxon>
        <taxon>Agaricomycotina</taxon>
        <taxon>Agaricomycetes</taxon>
        <taxon>Agaricomycetidae</taxon>
        <taxon>Agaricales</taxon>
        <taxon>Marasmiineae</taxon>
        <taxon>Marasmiaceae</taxon>
        <taxon>Marasmius</taxon>
    </lineage>
</organism>
<dbReference type="PANTHER" id="PTHR31809:SF0">
    <property type="entry name" value="BUD13 HOMOLOG"/>
    <property type="match status" value="1"/>
</dbReference>
<dbReference type="InterPro" id="IPR018609">
    <property type="entry name" value="Bud13"/>
</dbReference>
<feature type="region of interest" description="Disordered" evidence="2">
    <location>
        <begin position="290"/>
        <end position="309"/>
    </location>
</feature>
<feature type="compositionally biased region" description="Basic and acidic residues" evidence="2">
    <location>
        <begin position="167"/>
        <end position="191"/>
    </location>
</feature>
<comment type="caution">
    <text evidence="3">The sequence shown here is derived from an EMBL/GenBank/DDBJ whole genome shotgun (WGS) entry which is preliminary data.</text>
</comment>
<keyword evidence="4" id="KW-1185">Reference proteome</keyword>
<proteinExistence type="inferred from homology"/>
<dbReference type="Pfam" id="PF09736">
    <property type="entry name" value="Bud13"/>
    <property type="match status" value="1"/>
</dbReference>
<feature type="compositionally biased region" description="Polar residues" evidence="2">
    <location>
        <begin position="300"/>
        <end position="309"/>
    </location>
</feature>
<reference evidence="3 4" key="1">
    <citation type="submission" date="2024-05" db="EMBL/GenBank/DDBJ databases">
        <title>A draft genome resource for the thread blight pathogen Marasmius tenuissimus strain MS-2.</title>
        <authorList>
            <person name="Yulfo-Soto G.E."/>
            <person name="Baruah I.K."/>
            <person name="Amoako-Attah I."/>
            <person name="Bukari Y."/>
            <person name="Meinhardt L.W."/>
            <person name="Bailey B.A."/>
            <person name="Cohen S.P."/>
        </authorList>
    </citation>
    <scope>NUCLEOTIDE SEQUENCE [LARGE SCALE GENOMIC DNA]</scope>
    <source>
        <strain evidence="3 4">MS-2</strain>
    </source>
</reference>
<feature type="compositionally biased region" description="Basic and acidic residues" evidence="2">
    <location>
        <begin position="100"/>
        <end position="116"/>
    </location>
</feature>
<evidence type="ECO:0000313" key="4">
    <source>
        <dbReference type="Proteomes" id="UP001437256"/>
    </source>
</evidence>
<evidence type="ECO:0000256" key="2">
    <source>
        <dbReference type="SAM" id="MobiDB-lite"/>
    </source>
</evidence>
<feature type="region of interest" description="Disordered" evidence="2">
    <location>
        <begin position="23"/>
        <end position="122"/>
    </location>
</feature>
<dbReference type="InterPro" id="IPR051112">
    <property type="entry name" value="CWC26_splicing_factor"/>
</dbReference>
<sequence>MSSMKAYLAEKYMSGPKADAILMHSSSTTKKKKRKAPKTDNTATTSMIQDDDGGWGDNGQRDEDEEMKEAVVEKDRGFKKRKVMKGADGDGWTTLQEGENPVKEEELEREDEKPLVVEEESQPLGGLFKGKVSQRKAVVEEQEETAEDIARQQQTIYRDATGRKIDTKAARAEAARKKREKEEAEAKKMEWGKGVVQRSDAEKRREDLEKAKNQPFARRADDKEMNEELKERERWNDPAAAFLTKKTKKGPRKPEYTGPPPPPNRFGIKPGYRWDGVDRGNGFEKKLFQSKNASKRLTAESYQWSVDDM</sequence>